<reference evidence="1 2" key="1">
    <citation type="journal article" date="2013" name="Genome Announc.">
        <title>Draft Genome Sequence of Gallibacterium anatis bv. haemolytica 12656-12 Liver, an Isolate Obtained from the Liver of a Septicemic Chicken.</title>
        <authorList>
            <person name="Kudirkiene E."/>
            <person name="Christensen H."/>
            <person name="Bojesen A.M."/>
        </authorList>
    </citation>
    <scope>NUCLEOTIDE SEQUENCE [LARGE SCALE GENOMIC DNA]</scope>
    <source>
        <strain evidence="1">12656/12</strain>
    </source>
</reference>
<name>U1GYM8_9PAST</name>
<evidence type="ECO:0000313" key="1">
    <source>
        <dbReference type="EMBL" id="ERF77281.1"/>
    </source>
</evidence>
<proteinExistence type="predicted"/>
<comment type="caution">
    <text evidence="1">The sequence shown here is derived from an EMBL/GenBank/DDBJ whole genome shotgun (WGS) entry which is preliminary data.</text>
</comment>
<dbReference type="Proteomes" id="UP000016529">
    <property type="component" value="Unassembled WGS sequence"/>
</dbReference>
<gene>
    <name evidence="1" type="ORF">N561_12345</name>
</gene>
<dbReference type="EMBL" id="AVOX01000080">
    <property type="protein sequence ID" value="ERF77281.1"/>
    <property type="molecule type" value="Genomic_DNA"/>
</dbReference>
<evidence type="ECO:0000313" key="2">
    <source>
        <dbReference type="Proteomes" id="UP000016529"/>
    </source>
</evidence>
<sequence length="35" mass="4003">MSARFRDLMNNLPVEKQAEVKEMEVLNISQPSSLP</sequence>
<organism evidence="1 2">
    <name type="scientific">Gallibacterium anatis 12656/12</name>
    <dbReference type="NCBI Taxonomy" id="1195244"/>
    <lineage>
        <taxon>Bacteria</taxon>
        <taxon>Pseudomonadati</taxon>
        <taxon>Pseudomonadota</taxon>
        <taxon>Gammaproteobacteria</taxon>
        <taxon>Pasteurellales</taxon>
        <taxon>Pasteurellaceae</taxon>
        <taxon>Gallibacterium</taxon>
    </lineage>
</organism>
<dbReference type="AlphaFoldDB" id="U1GYM8"/>
<accession>U1GYM8</accession>
<protein>
    <submittedName>
        <fullName evidence="1">Uncharacterized protein</fullName>
    </submittedName>
</protein>